<dbReference type="Proteomes" id="UP000266183">
    <property type="component" value="Chromosome"/>
</dbReference>
<reference evidence="4" key="1">
    <citation type="submission" date="2018-09" db="EMBL/GenBank/DDBJ databases">
        <title>Chryseolinea sp. KIS68-18 isolated from soil.</title>
        <authorList>
            <person name="Weon H.-Y."/>
            <person name="Kwon S.-W."/>
            <person name="Lee S.A."/>
        </authorList>
    </citation>
    <scope>NUCLEOTIDE SEQUENCE [LARGE SCALE GENOMIC DNA]</scope>
    <source>
        <strain evidence="4">KIS68-18</strain>
    </source>
</reference>
<dbReference type="OrthoDB" id="7631574at2"/>
<dbReference type="Pfam" id="PF00072">
    <property type="entry name" value="Response_reg"/>
    <property type="match status" value="1"/>
</dbReference>
<evidence type="ECO:0000259" key="2">
    <source>
        <dbReference type="PROSITE" id="PS50110"/>
    </source>
</evidence>
<feature type="modified residue" description="4-aspartylphosphate" evidence="1">
    <location>
        <position position="62"/>
    </location>
</feature>
<dbReference type="InterPro" id="IPR052893">
    <property type="entry name" value="TCS_response_regulator"/>
</dbReference>
<feature type="domain" description="Response regulatory" evidence="2">
    <location>
        <begin position="6"/>
        <end position="129"/>
    </location>
</feature>
<organism evidence="3 4">
    <name type="scientific">Chryseolinea soli</name>
    <dbReference type="NCBI Taxonomy" id="2321403"/>
    <lineage>
        <taxon>Bacteria</taxon>
        <taxon>Pseudomonadati</taxon>
        <taxon>Bacteroidota</taxon>
        <taxon>Cytophagia</taxon>
        <taxon>Cytophagales</taxon>
        <taxon>Fulvivirgaceae</taxon>
        <taxon>Chryseolinea</taxon>
    </lineage>
</organism>
<dbReference type="SMART" id="SM00448">
    <property type="entry name" value="REC"/>
    <property type="match status" value="1"/>
</dbReference>
<dbReference type="KEGG" id="chk:D4L85_31870"/>
<dbReference type="PANTHER" id="PTHR44520">
    <property type="entry name" value="RESPONSE REGULATOR RCP1-RELATED"/>
    <property type="match status" value="1"/>
</dbReference>
<evidence type="ECO:0000313" key="3">
    <source>
        <dbReference type="EMBL" id="AYB35792.1"/>
    </source>
</evidence>
<name>A0A385SY49_9BACT</name>
<dbReference type="PROSITE" id="PS50110">
    <property type="entry name" value="RESPONSE_REGULATORY"/>
    <property type="match status" value="1"/>
</dbReference>
<dbReference type="PANTHER" id="PTHR44520:SF2">
    <property type="entry name" value="RESPONSE REGULATOR RCP1"/>
    <property type="match status" value="1"/>
</dbReference>
<dbReference type="RefSeq" id="WP_119759028.1">
    <property type="nucleotide sequence ID" value="NZ_CP032382.1"/>
</dbReference>
<keyword evidence="4" id="KW-1185">Reference proteome</keyword>
<dbReference type="SUPFAM" id="SSF52172">
    <property type="entry name" value="CheY-like"/>
    <property type="match status" value="1"/>
</dbReference>
<gene>
    <name evidence="3" type="ORF">D4L85_31870</name>
</gene>
<sequence length="136" mass="15594">MKRVIHILLIEDDTLDQMEVKRTLERRNILHRLTILTNGEEAIQMIEATEEDIEKPDIILLDLNMPKRNGFEVLACVRGNDQWKDVKVFVLTTSDEALDKHTAQLHGISGFITKPLKLESPSSLDAFNLMIDLMNI</sequence>
<dbReference type="InterPro" id="IPR001789">
    <property type="entry name" value="Sig_transdc_resp-reg_receiver"/>
</dbReference>
<evidence type="ECO:0000256" key="1">
    <source>
        <dbReference type="PROSITE-ProRule" id="PRU00169"/>
    </source>
</evidence>
<dbReference type="AlphaFoldDB" id="A0A385SY49"/>
<dbReference type="InterPro" id="IPR011006">
    <property type="entry name" value="CheY-like_superfamily"/>
</dbReference>
<accession>A0A385SY49</accession>
<dbReference type="GO" id="GO:0000160">
    <property type="term" value="P:phosphorelay signal transduction system"/>
    <property type="evidence" value="ECO:0007669"/>
    <property type="project" value="InterPro"/>
</dbReference>
<dbReference type="EMBL" id="CP032382">
    <property type="protein sequence ID" value="AYB35792.1"/>
    <property type="molecule type" value="Genomic_DNA"/>
</dbReference>
<dbReference type="Gene3D" id="3.40.50.2300">
    <property type="match status" value="1"/>
</dbReference>
<protein>
    <submittedName>
        <fullName evidence="3">Response regulator</fullName>
    </submittedName>
</protein>
<evidence type="ECO:0000313" key="4">
    <source>
        <dbReference type="Proteomes" id="UP000266183"/>
    </source>
</evidence>
<proteinExistence type="predicted"/>
<keyword evidence="1" id="KW-0597">Phosphoprotein</keyword>